<reference evidence="2" key="2">
    <citation type="journal article" date="2018" name="Genome Announc.">
        <title>First Report of a Complete Genome Sequence of White spot syndrome virus from India.</title>
        <authorList>
            <person name="Vinaya Kumar K."/>
            <person name="Shekhar M.S."/>
            <person name="Otta S.K."/>
            <person name="Karthic K."/>
            <person name="Ashok Kumar J."/>
            <person name="Gopikrishna G."/>
            <person name="Vijayan K.K."/>
        </authorList>
    </citation>
    <scope>NUCLEOTIDE SEQUENCE</scope>
    <source>
        <strain evidence="2">IN_AP4RU</strain>
    </source>
</reference>
<dbReference type="EMBL" id="MG702567">
    <property type="protein sequence ID" value="AUO14903.1"/>
    <property type="molecule type" value="Genomic_DNA"/>
</dbReference>
<organism evidence="2">
    <name type="scientific">White spot syndrome virus</name>
    <dbReference type="NCBI Taxonomy" id="342409"/>
    <lineage>
        <taxon>Viruses</taxon>
        <taxon>Viruses incertae sedis</taxon>
        <taxon>Naldaviricetes</taxon>
        <taxon>Nimaviridae</taxon>
        <taxon>Whispovirus</taxon>
    </lineage>
</organism>
<evidence type="ECO:0000313" key="2">
    <source>
        <dbReference type="EMBL" id="AUO14903.1"/>
    </source>
</evidence>
<sequence>MIQKRKRGGEIEDEGVECEIERNDGKNDENGVRIKDPINISFFARKAHWWNCSSGVVSTTFKEKNIVYNMLHRGAMPFSIKDCTDSPWLNETDAVYRHCKKPIEYEGKFSKSEVKLP</sequence>
<protein>
    <submittedName>
        <fullName evidence="2">WSSV028</fullName>
    </submittedName>
</protein>
<dbReference type="Proteomes" id="UP000267352">
    <property type="component" value="Segment"/>
</dbReference>
<proteinExistence type="predicted"/>
<evidence type="ECO:0000256" key="1">
    <source>
        <dbReference type="SAM" id="MobiDB-lite"/>
    </source>
</evidence>
<name>A0A2I6SBF9_9VIRU</name>
<accession>A0A2I6SBF9</accession>
<feature type="compositionally biased region" description="Basic and acidic residues" evidence="1">
    <location>
        <begin position="19"/>
        <end position="30"/>
    </location>
</feature>
<reference evidence="2" key="1">
    <citation type="submission" date="2017-12" db="EMBL/GenBank/DDBJ databases">
        <authorList>
            <person name="Katneni V.K."/>
            <person name="Shekhar M.S."/>
            <person name="Otta S.K."/>
            <person name="Karthic K."/>
            <person name="Jangam A.K."/>
            <person name="Gopikrishna G."/>
            <person name="Vijayan K.K."/>
        </authorList>
    </citation>
    <scope>NUCLEOTIDE SEQUENCE [LARGE SCALE GENOMIC DNA]</scope>
    <source>
        <strain evidence="2">IN_AP4RU</strain>
    </source>
</reference>
<feature type="region of interest" description="Disordered" evidence="1">
    <location>
        <begin position="1"/>
        <end position="30"/>
    </location>
</feature>